<keyword evidence="3" id="KW-1185">Reference proteome</keyword>
<dbReference type="AlphaFoldDB" id="A0A9X6NJK1"/>
<dbReference type="PANTHER" id="PTHR34605">
    <property type="entry name" value="PHAGE_INTEGRASE DOMAIN-CONTAINING PROTEIN"/>
    <property type="match status" value="1"/>
</dbReference>
<evidence type="ECO:0008006" key="4">
    <source>
        <dbReference type="Google" id="ProtNLM"/>
    </source>
</evidence>
<dbReference type="OrthoDB" id="5950702at2759"/>
<comment type="caution">
    <text evidence="2">The sequence shown here is derived from an EMBL/GenBank/DDBJ whole genome shotgun (WGS) entry which is preliminary data.</text>
</comment>
<keyword evidence="1" id="KW-0233">DNA recombination</keyword>
<name>A0A9X6NJK1_HYPEX</name>
<dbReference type="Gene3D" id="1.10.443.10">
    <property type="entry name" value="Intergrase catalytic core"/>
    <property type="match status" value="1"/>
</dbReference>
<gene>
    <name evidence="2" type="ORF">BV898_18190</name>
</gene>
<dbReference type="Proteomes" id="UP000192578">
    <property type="component" value="Unassembled WGS sequence"/>
</dbReference>
<evidence type="ECO:0000313" key="3">
    <source>
        <dbReference type="Proteomes" id="UP000192578"/>
    </source>
</evidence>
<dbReference type="PANTHER" id="PTHR34605:SF4">
    <property type="entry name" value="DNA ADENINE METHYLTRANSFERASE"/>
    <property type="match status" value="1"/>
</dbReference>
<proteinExistence type="predicted"/>
<evidence type="ECO:0000313" key="2">
    <source>
        <dbReference type="EMBL" id="OWA53768.1"/>
    </source>
</evidence>
<evidence type="ECO:0000256" key="1">
    <source>
        <dbReference type="ARBA" id="ARBA00023172"/>
    </source>
</evidence>
<dbReference type="GO" id="GO:0015074">
    <property type="term" value="P:DNA integration"/>
    <property type="evidence" value="ECO:0007669"/>
    <property type="project" value="InterPro"/>
</dbReference>
<dbReference type="SUPFAM" id="SSF56349">
    <property type="entry name" value="DNA breaking-rejoining enzymes"/>
    <property type="match status" value="1"/>
</dbReference>
<organism evidence="2 3">
    <name type="scientific">Hypsibius exemplaris</name>
    <name type="common">Freshwater tardigrade</name>
    <dbReference type="NCBI Taxonomy" id="2072580"/>
    <lineage>
        <taxon>Eukaryota</taxon>
        <taxon>Metazoa</taxon>
        <taxon>Ecdysozoa</taxon>
        <taxon>Tardigrada</taxon>
        <taxon>Eutardigrada</taxon>
        <taxon>Parachela</taxon>
        <taxon>Hypsibioidea</taxon>
        <taxon>Hypsibiidae</taxon>
        <taxon>Hypsibius</taxon>
    </lineage>
</organism>
<accession>A0A9X6NJK1</accession>
<dbReference type="InterPro" id="IPR013762">
    <property type="entry name" value="Integrase-like_cat_sf"/>
</dbReference>
<sequence>MLRRTNVFKAPNAGSALRCRDVIITANYLSLRIQKIKTSRFKGGTFDIPLPRLDEQSFCPTLSVLSLLKASQLMPPKSPLFSTIHNGSRQPYTPQMFSTTLKHLLKTSGYKPQHFSIHSFRRGAATFAAAAGIFEDVIKAQGTWRSSCYKRYIDRDVELRQQFANQVKEAVSRTLS</sequence>
<dbReference type="EMBL" id="MTYJ01000344">
    <property type="protein sequence ID" value="OWA53768.1"/>
    <property type="molecule type" value="Genomic_DNA"/>
</dbReference>
<dbReference type="GO" id="GO:0006310">
    <property type="term" value="P:DNA recombination"/>
    <property type="evidence" value="ECO:0007669"/>
    <property type="project" value="UniProtKB-KW"/>
</dbReference>
<reference evidence="3" key="1">
    <citation type="submission" date="2017-01" db="EMBL/GenBank/DDBJ databases">
        <title>Comparative genomics of anhydrobiosis in the tardigrade Hypsibius dujardini.</title>
        <authorList>
            <person name="Yoshida Y."/>
            <person name="Koutsovoulos G."/>
            <person name="Laetsch D."/>
            <person name="Stevens L."/>
            <person name="Kumar S."/>
            <person name="Horikawa D."/>
            <person name="Ishino K."/>
            <person name="Komine S."/>
            <person name="Tomita M."/>
            <person name="Blaxter M."/>
            <person name="Arakawa K."/>
        </authorList>
    </citation>
    <scope>NUCLEOTIDE SEQUENCE [LARGE SCALE GENOMIC DNA]</scope>
    <source>
        <strain evidence="3">Z151</strain>
    </source>
</reference>
<dbReference type="InterPro" id="IPR052925">
    <property type="entry name" value="Phage_Integrase-like_Recomb"/>
</dbReference>
<protein>
    <recommendedName>
        <fullName evidence="4">Tyr recombinase domain-containing protein</fullName>
    </recommendedName>
</protein>
<dbReference type="GO" id="GO:0003677">
    <property type="term" value="F:DNA binding"/>
    <property type="evidence" value="ECO:0007669"/>
    <property type="project" value="InterPro"/>
</dbReference>
<dbReference type="InterPro" id="IPR011010">
    <property type="entry name" value="DNA_brk_join_enz"/>
</dbReference>